<dbReference type="InterPro" id="IPR045851">
    <property type="entry name" value="AMP-bd_C_sf"/>
</dbReference>
<evidence type="ECO:0000256" key="3">
    <source>
        <dbReference type="ARBA" id="ARBA00022832"/>
    </source>
</evidence>
<evidence type="ECO:0000256" key="4">
    <source>
        <dbReference type="ARBA" id="ARBA00023098"/>
    </source>
</evidence>
<dbReference type="GO" id="GO:0016874">
    <property type="term" value="F:ligase activity"/>
    <property type="evidence" value="ECO:0007669"/>
    <property type="project" value="UniProtKB-KW"/>
</dbReference>
<keyword evidence="9" id="KW-1185">Reference proteome</keyword>
<dbReference type="GO" id="GO:0006633">
    <property type="term" value="P:fatty acid biosynthetic process"/>
    <property type="evidence" value="ECO:0007669"/>
    <property type="project" value="TreeGrafter"/>
</dbReference>
<feature type="domain" description="AMP-dependent synthetase/ligase" evidence="6">
    <location>
        <begin position="12"/>
        <end position="406"/>
    </location>
</feature>
<dbReference type="CDD" id="cd05931">
    <property type="entry name" value="FAAL"/>
    <property type="match status" value="1"/>
</dbReference>
<proteinExistence type="inferred from homology"/>
<protein>
    <submittedName>
        <fullName evidence="8">Fatty acyl-AMP ligase</fullName>
    </submittedName>
</protein>
<evidence type="ECO:0000256" key="2">
    <source>
        <dbReference type="ARBA" id="ARBA00022598"/>
    </source>
</evidence>
<dbReference type="InterPro" id="IPR000873">
    <property type="entry name" value="AMP-dep_synth/lig_dom"/>
</dbReference>
<dbReference type="Proteomes" id="UP000594621">
    <property type="component" value="Chromosome"/>
</dbReference>
<dbReference type="KEGG" id="bcou:IC761_09105"/>
<dbReference type="Pfam" id="PF00501">
    <property type="entry name" value="AMP-binding"/>
    <property type="match status" value="1"/>
</dbReference>
<dbReference type="PANTHER" id="PTHR22754">
    <property type="entry name" value="DISCO-INTERACTING PROTEIN 2 DIP2 -RELATED"/>
    <property type="match status" value="1"/>
</dbReference>
<keyword evidence="3" id="KW-0276">Fatty acid metabolism</keyword>
<dbReference type="Pfam" id="PF23024">
    <property type="entry name" value="AMP-dom_DIP2-like"/>
    <property type="match status" value="1"/>
</dbReference>
<keyword evidence="5" id="KW-0472">Membrane</keyword>
<keyword evidence="5" id="KW-1133">Transmembrane helix</keyword>
<dbReference type="AlphaFoldDB" id="A0A7S9D8Z1"/>
<dbReference type="FunFam" id="3.40.50.12780:FF:000013">
    <property type="entry name" value="Long-chain-fatty-acid--AMP ligase FadD32"/>
    <property type="match status" value="1"/>
</dbReference>
<dbReference type="Gene3D" id="3.30.300.30">
    <property type="match status" value="1"/>
</dbReference>
<dbReference type="EMBL" id="CP061379">
    <property type="protein sequence ID" value="QPF93407.1"/>
    <property type="molecule type" value="Genomic_DNA"/>
</dbReference>
<dbReference type="Gene3D" id="3.40.50.12780">
    <property type="entry name" value="N-terminal domain of ligase-like"/>
    <property type="match status" value="1"/>
</dbReference>
<feature type="domain" description="AMP-binding enzyme C-terminal" evidence="7">
    <location>
        <begin position="450"/>
        <end position="562"/>
    </location>
</feature>
<dbReference type="PANTHER" id="PTHR22754:SF32">
    <property type="entry name" value="DISCO-INTERACTING PROTEIN 2"/>
    <property type="match status" value="1"/>
</dbReference>
<keyword evidence="4" id="KW-0443">Lipid metabolism</keyword>
<dbReference type="InterPro" id="IPR042099">
    <property type="entry name" value="ANL_N_sf"/>
</dbReference>
<evidence type="ECO:0000256" key="1">
    <source>
        <dbReference type="ARBA" id="ARBA00006432"/>
    </source>
</evidence>
<dbReference type="RefSeq" id="WP_195802919.1">
    <property type="nucleotide sequence ID" value="NZ_CP061379.1"/>
</dbReference>
<reference evidence="8 9" key="1">
    <citation type="submission" date="2020-09" db="EMBL/GenBank/DDBJ databases">
        <title>Complete genomes of bradyrhizobia occurring on native shrubby legumes in Australia.</title>
        <authorList>
            <person name="Lafay B."/>
        </authorList>
    </citation>
    <scope>NUCLEOTIDE SEQUENCE [LARGE SCALE GENOMIC DNA]</scope>
    <source>
        <strain evidence="8 9">BDV5040</strain>
    </source>
</reference>
<dbReference type="GO" id="GO:0071766">
    <property type="term" value="P:Actinobacterium-type cell wall biogenesis"/>
    <property type="evidence" value="ECO:0007669"/>
    <property type="project" value="UniProtKB-ARBA"/>
</dbReference>
<comment type="similarity">
    <text evidence="1">Belongs to the ATP-dependent AMP-binding enzyme family.</text>
</comment>
<dbReference type="InterPro" id="IPR040097">
    <property type="entry name" value="FAAL/FAAC"/>
</dbReference>
<keyword evidence="5" id="KW-0812">Transmembrane</keyword>
<evidence type="ECO:0000256" key="5">
    <source>
        <dbReference type="SAM" id="Phobius"/>
    </source>
</evidence>
<sequence length="566" mass="61832">MDTFRSLVALLARRAADRGDDRAYVFVSDRGTEEAALTFRQLHEASRALAMRLTAIARPGDRAILVFPPGIEFMVAFLGCLIAGIIAVPMMMPRRNSARDASAAILANCEPALALTTSAFALRGDLQARFAQENIRWIEVDLTGEAGAEVDLPEPTSEDVAFLQYTSGSTSEPKGVMVSHANLLANLEMIRLALGNTRQSTYVNWVPLYHDMGLILNALQALYVGSTCVLMAPNAFMQRPLGWLRAISHYRAEVACGPNFGFDLCVSRYRTDQMEGTDLSSLRIALNGAEPVHAETIERFVTTFAPHGFDPRAMYPAYGMAEATLLISGGTRGGGYVTRSISRAALQAHAAAMPIDSGDAQIVVSCGRALVGEHIAIVEPERCLRLPADRVGEIWVSGANIARAYWRNDVATREELNAAIAGEDGRWLRTGDLGFLDATGELFVTGRIKDLIIIRGINHYPQDIERTVQALDSALRENCGAAFSVPDEHGEESLVIVQEVERTARHTIDAEEIKGRIREAVVDNHELSARHIALIRPGALPKTTSGKIQRKLARKLWRDGGFEEIS</sequence>
<dbReference type="SUPFAM" id="SSF56801">
    <property type="entry name" value="Acetyl-CoA synthetase-like"/>
    <property type="match status" value="1"/>
</dbReference>
<feature type="transmembrane region" description="Helical" evidence="5">
    <location>
        <begin position="73"/>
        <end position="92"/>
    </location>
</feature>
<evidence type="ECO:0000259" key="6">
    <source>
        <dbReference type="Pfam" id="PF00501"/>
    </source>
</evidence>
<accession>A0A7S9D8Z1</accession>
<organism evidence="8 9">
    <name type="scientific">Bradyrhizobium commune</name>
    <dbReference type="NCBI Taxonomy" id="83627"/>
    <lineage>
        <taxon>Bacteria</taxon>
        <taxon>Pseudomonadati</taxon>
        <taxon>Pseudomonadota</taxon>
        <taxon>Alphaproteobacteria</taxon>
        <taxon>Hyphomicrobiales</taxon>
        <taxon>Nitrobacteraceae</taxon>
        <taxon>Bradyrhizobium</taxon>
    </lineage>
</organism>
<dbReference type="GO" id="GO:0070566">
    <property type="term" value="F:adenylyltransferase activity"/>
    <property type="evidence" value="ECO:0007669"/>
    <property type="project" value="TreeGrafter"/>
</dbReference>
<dbReference type="GO" id="GO:0005886">
    <property type="term" value="C:plasma membrane"/>
    <property type="evidence" value="ECO:0007669"/>
    <property type="project" value="TreeGrafter"/>
</dbReference>
<dbReference type="InterPro" id="IPR025110">
    <property type="entry name" value="AMP-bd_C"/>
</dbReference>
<keyword evidence="2 8" id="KW-0436">Ligase</keyword>
<dbReference type="PROSITE" id="PS00455">
    <property type="entry name" value="AMP_BINDING"/>
    <property type="match status" value="1"/>
</dbReference>
<dbReference type="InterPro" id="IPR020845">
    <property type="entry name" value="AMP-binding_CS"/>
</dbReference>
<evidence type="ECO:0000313" key="8">
    <source>
        <dbReference type="EMBL" id="QPF93407.1"/>
    </source>
</evidence>
<evidence type="ECO:0000259" key="7">
    <source>
        <dbReference type="Pfam" id="PF23024"/>
    </source>
</evidence>
<evidence type="ECO:0000313" key="9">
    <source>
        <dbReference type="Proteomes" id="UP000594621"/>
    </source>
</evidence>
<gene>
    <name evidence="8" type="ORF">IC761_09105</name>
</gene>
<name>A0A7S9D8Z1_9BRAD</name>